<dbReference type="EMBL" id="CCBP010000119">
    <property type="protein sequence ID" value="CDO73086.1"/>
    <property type="molecule type" value="Genomic_DNA"/>
</dbReference>
<dbReference type="PANTHER" id="PTHR48081:SF26">
    <property type="entry name" value="ALPHA_BETA HYDROLASE FOLD-3 DOMAIN-CONTAINING PROTEIN"/>
    <property type="match status" value="1"/>
</dbReference>
<dbReference type="AlphaFoldDB" id="A0A060SFT6"/>
<gene>
    <name evidence="5" type="ORF">BN946_scf185007.g140</name>
</gene>
<feature type="region of interest" description="Disordered" evidence="3">
    <location>
        <begin position="472"/>
        <end position="570"/>
    </location>
</feature>
<dbReference type="PANTHER" id="PTHR48081">
    <property type="entry name" value="AB HYDROLASE SUPERFAMILY PROTEIN C4A8.06C"/>
    <property type="match status" value="1"/>
</dbReference>
<feature type="region of interest" description="Disordered" evidence="3">
    <location>
        <begin position="594"/>
        <end position="638"/>
    </location>
</feature>
<dbReference type="InterPro" id="IPR013094">
    <property type="entry name" value="AB_hydrolase_3"/>
</dbReference>
<feature type="region of interest" description="Disordered" evidence="3">
    <location>
        <begin position="656"/>
        <end position="693"/>
    </location>
</feature>
<reference evidence="5" key="1">
    <citation type="submission" date="2014-01" db="EMBL/GenBank/DDBJ databases">
        <title>The genome of the white-rot fungus Pycnoporus cinnabarinus: a basidiomycete model with a versatile arsenal for lignocellulosic biomass breakdown.</title>
        <authorList>
            <person name="Levasseur A."/>
            <person name="Lomascolo A."/>
            <person name="Ruiz-Duenas F.J."/>
            <person name="Uzan E."/>
            <person name="Piumi F."/>
            <person name="Kues U."/>
            <person name="Ram A.F.J."/>
            <person name="Murat C."/>
            <person name="Haon M."/>
            <person name="Benoit I."/>
            <person name="Arfi Y."/>
            <person name="Chevret D."/>
            <person name="Drula E."/>
            <person name="Kwon M.J."/>
            <person name="Gouret P."/>
            <person name="Lesage-Meessen L."/>
            <person name="Lombard V."/>
            <person name="Mariette J."/>
            <person name="Noirot C."/>
            <person name="Park J."/>
            <person name="Patyshakuliyeva A."/>
            <person name="Wieneger R.A.B."/>
            <person name="Wosten H.A.B."/>
            <person name="Martin F."/>
            <person name="Coutinho P.M."/>
            <person name="de Vries R."/>
            <person name="Martinez A.T."/>
            <person name="Klopp C."/>
            <person name="Pontarotti P."/>
            <person name="Henrissat B."/>
            <person name="Record E."/>
        </authorList>
    </citation>
    <scope>NUCLEOTIDE SEQUENCE [LARGE SCALE GENOMIC DNA]</scope>
    <source>
        <strain evidence="5">BRFM137</strain>
    </source>
</reference>
<feature type="compositionally biased region" description="Polar residues" evidence="3">
    <location>
        <begin position="656"/>
        <end position="680"/>
    </location>
</feature>
<sequence length="693" mass="76397">MRWFLSSKARADVAEVEEPKPNVLARLSSDISLRPEALKHFEYPGVPPPPSARVGDPTLKQRESEPLRLWDLWKFGAFAAVKATTLAADVVSHHLWGPPRKSWGIEMTLLSSIMRGVSRYSHLANIDTVRMLMSIGGLVPVPSDALVTPVTFSVQRRQLRGILETSDAAEDGMRELSGEWVVGKKTWQRLQAEWKARKEGKLSGKPKTKERVVLYLHGGAYYTSSAASHRLITIPLAKYLDARLFALDYRLAPETRFPGPLHDAVSAYFRLVDDLHIPSENIIVAGDSAGGGLSLALLMYLRDNDYPLPSGAILMSPWVDLTMSCESWESNAQYDIVPMPQPGDHLNPIACYLGEHMEKYLTHPYASPLFGDFKGLPPMLIQAGEVEVLRDEITLLAHKAALAGVEVRHELYEDMVHVFQSLPFFDTAKHAFASCHDFVWNFLPQYQARTPQSLDTSAEKVLEDEIDNDAARVVRGDGTETGAGREAILDDTSGSERDSGSYRRRHPSVSPTSTLQGCEPSWDSKYVSSSSSEDEGDFEGGALRRSRSSLSSSPTENIAKRPSLSKRPSMARLRSTFSAIADVASISACDSMHIPPPHALHPPAPDVPAPLTSSPSRRRTRIGSLSMTSSAEAPPEPAIRRSQFSHPDITTLCQQWLSSGPANQTTTYKPDSGAASPQLTHQRRHTRTLSLSR</sequence>
<dbReference type="FunFam" id="3.40.50.1820:FF:000252">
    <property type="entry name" value="Related to calmodulin-dependent protein kinase"/>
    <property type="match status" value="1"/>
</dbReference>
<dbReference type="InterPro" id="IPR029058">
    <property type="entry name" value="AB_hydrolase_fold"/>
</dbReference>
<dbReference type="SUPFAM" id="SSF53474">
    <property type="entry name" value="alpha/beta-Hydrolases"/>
    <property type="match status" value="1"/>
</dbReference>
<feature type="compositionally biased region" description="Pro residues" evidence="3">
    <location>
        <begin position="594"/>
        <end position="608"/>
    </location>
</feature>
<evidence type="ECO:0000256" key="2">
    <source>
        <dbReference type="ARBA" id="ARBA00022801"/>
    </source>
</evidence>
<keyword evidence="2" id="KW-0378">Hydrolase</keyword>
<evidence type="ECO:0000313" key="5">
    <source>
        <dbReference type="EMBL" id="CDO73086.1"/>
    </source>
</evidence>
<feature type="compositionally biased region" description="Low complexity" evidence="3">
    <location>
        <begin position="521"/>
        <end position="531"/>
    </location>
</feature>
<organism evidence="5 6">
    <name type="scientific">Pycnoporus cinnabarinus</name>
    <name type="common">Cinnabar-red polypore</name>
    <name type="synonym">Trametes cinnabarina</name>
    <dbReference type="NCBI Taxonomy" id="5643"/>
    <lineage>
        <taxon>Eukaryota</taxon>
        <taxon>Fungi</taxon>
        <taxon>Dikarya</taxon>
        <taxon>Basidiomycota</taxon>
        <taxon>Agaricomycotina</taxon>
        <taxon>Agaricomycetes</taxon>
        <taxon>Polyporales</taxon>
        <taxon>Polyporaceae</taxon>
        <taxon>Trametes</taxon>
    </lineage>
</organism>
<feature type="compositionally biased region" description="Low complexity" evidence="3">
    <location>
        <begin position="540"/>
        <end position="553"/>
    </location>
</feature>
<dbReference type="GO" id="GO:0016787">
    <property type="term" value="F:hydrolase activity"/>
    <property type="evidence" value="ECO:0007669"/>
    <property type="project" value="UniProtKB-KW"/>
</dbReference>
<comment type="similarity">
    <text evidence="1">Belongs to the 'GDXG' lipolytic enzyme family.</text>
</comment>
<protein>
    <recommendedName>
        <fullName evidence="4">Alpha/beta hydrolase fold-3 domain-containing protein</fullName>
    </recommendedName>
</protein>
<dbReference type="Proteomes" id="UP000029665">
    <property type="component" value="Unassembled WGS sequence"/>
</dbReference>
<evidence type="ECO:0000259" key="4">
    <source>
        <dbReference type="Pfam" id="PF07859"/>
    </source>
</evidence>
<dbReference type="HOGENOM" id="CLU_020372_0_0_1"/>
<keyword evidence="6" id="KW-1185">Reference proteome</keyword>
<dbReference type="OrthoDB" id="408631at2759"/>
<accession>A0A060SFT6</accession>
<dbReference type="InterPro" id="IPR002168">
    <property type="entry name" value="Lipase_GDXG_HIS_AS"/>
</dbReference>
<evidence type="ECO:0000313" key="6">
    <source>
        <dbReference type="Proteomes" id="UP000029665"/>
    </source>
</evidence>
<name>A0A060SFT6_PYCCI</name>
<evidence type="ECO:0000256" key="1">
    <source>
        <dbReference type="ARBA" id="ARBA00010515"/>
    </source>
</evidence>
<dbReference type="Pfam" id="PF07859">
    <property type="entry name" value="Abhydrolase_3"/>
    <property type="match status" value="1"/>
</dbReference>
<proteinExistence type="inferred from homology"/>
<dbReference type="OMA" id="WESNAQY"/>
<dbReference type="PROSITE" id="PS01173">
    <property type="entry name" value="LIPASE_GDXG_HIS"/>
    <property type="match status" value="1"/>
</dbReference>
<comment type="caution">
    <text evidence="5">The sequence shown here is derived from an EMBL/GenBank/DDBJ whole genome shotgun (WGS) entry which is preliminary data.</text>
</comment>
<feature type="domain" description="Alpha/beta hydrolase fold-3" evidence="4">
    <location>
        <begin position="213"/>
        <end position="420"/>
    </location>
</feature>
<dbReference type="InterPro" id="IPR050300">
    <property type="entry name" value="GDXG_lipolytic_enzyme"/>
</dbReference>
<dbReference type="STRING" id="5643.A0A060SFT6"/>
<evidence type="ECO:0000256" key="3">
    <source>
        <dbReference type="SAM" id="MobiDB-lite"/>
    </source>
</evidence>
<dbReference type="Gene3D" id="3.40.50.1820">
    <property type="entry name" value="alpha/beta hydrolase"/>
    <property type="match status" value="1"/>
</dbReference>